<accession>A0ABR7MWC8</accession>
<comment type="caution">
    <text evidence="2">The sequence shown here is derived from an EMBL/GenBank/DDBJ whole genome shotgun (WGS) entry which is preliminary data.</text>
</comment>
<dbReference type="Gene3D" id="3.90.550.10">
    <property type="entry name" value="Spore Coat Polysaccharide Biosynthesis Protein SpsA, Chain A"/>
    <property type="match status" value="1"/>
</dbReference>
<dbReference type="SUPFAM" id="SSF53448">
    <property type="entry name" value="Nucleotide-diphospho-sugar transferases"/>
    <property type="match status" value="1"/>
</dbReference>
<gene>
    <name evidence="2" type="ORF">H8700_10310</name>
</gene>
<organism evidence="2 3">
    <name type="scientific">Jutongia hominis</name>
    <dbReference type="NCBI Taxonomy" id="2763664"/>
    <lineage>
        <taxon>Bacteria</taxon>
        <taxon>Bacillati</taxon>
        <taxon>Bacillota</taxon>
        <taxon>Clostridia</taxon>
        <taxon>Lachnospirales</taxon>
        <taxon>Lachnospiraceae</taxon>
        <taxon>Jutongia</taxon>
    </lineage>
</organism>
<keyword evidence="3" id="KW-1185">Reference proteome</keyword>
<name>A0ABR7MWC8_9FIRM</name>
<proteinExistence type="predicted"/>
<dbReference type="Proteomes" id="UP000637513">
    <property type="component" value="Unassembled WGS sequence"/>
</dbReference>
<dbReference type="Pfam" id="PF00535">
    <property type="entry name" value="Glycos_transf_2"/>
    <property type="match status" value="1"/>
</dbReference>
<feature type="domain" description="Glycosyltransferase 2-like" evidence="1">
    <location>
        <begin position="8"/>
        <end position="174"/>
    </location>
</feature>
<dbReference type="InterPro" id="IPR001173">
    <property type="entry name" value="Glyco_trans_2-like"/>
</dbReference>
<dbReference type="RefSeq" id="WP_249305558.1">
    <property type="nucleotide sequence ID" value="NZ_JACRSW010000035.1"/>
</dbReference>
<dbReference type="CDD" id="cd00761">
    <property type="entry name" value="Glyco_tranf_GTA_type"/>
    <property type="match status" value="1"/>
</dbReference>
<protein>
    <submittedName>
        <fullName evidence="2">Glycosyltransferase</fullName>
    </submittedName>
</protein>
<sequence length="308" mass="35563">MEEKTIDVIIPTYKPGKEFQELLKRLMKQKKAFNKIFLLQTIEDGEKPMESNDPKIEVYPIAKKDFDHGHTRAYGASLSKADYVMFMTQDAMPVDDRLTQELLKGFTIEPTVAIVYGRQLARPDADITEKMTRIHSYPDKSSLKTKADLEQLGIKTYFCSDVCAVYDKKVYDELGGFVYPTIFNEDMIMASKVIQSDHSVYYAADAKVIHSHSYTCKQQFVRNFDLGVSQKQYHEVFENISSEKEGAGYAKELIVTLCKKMHFAKAIYFAWQCGFRLAGYRLGLHYDKLSKKMILRCTMNKGYWDKEV</sequence>
<evidence type="ECO:0000313" key="3">
    <source>
        <dbReference type="Proteomes" id="UP000637513"/>
    </source>
</evidence>
<dbReference type="InterPro" id="IPR029044">
    <property type="entry name" value="Nucleotide-diphossugar_trans"/>
</dbReference>
<dbReference type="EMBL" id="JACRSW010000035">
    <property type="protein sequence ID" value="MBC8558096.1"/>
    <property type="molecule type" value="Genomic_DNA"/>
</dbReference>
<evidence type="ECO:0000259" key="1">
    <source>
        <dbReference type="Pfam" id="PF00535"/>
    </source>
</evidence>
<reference evidence="2 3" key="1">
    <citation type="submission" date="2020-08" db="EMBL/GenBank/DDBJ databases">
        <title>Genome public.</title>
        <authorList>
            <person name="Liu C."/>
            <person name="Sun Q."/>
        </authorList>
    </citation>
    <scope>NUCLEOTIDE SEQUENCE [LARGE SCALE GENOMIC DNA]</scope>
    <source>
        <strain evidence="2 3">BX3</strain>
    </source>
</reference>
<evidence type="ECO:0000313" key="2">
    <source>
        <dbReference type="EMBL" id="MBC8558096.1"/>
    </source>
</evidence>